<dbReference type="PANTHER" id="PTHR37809">
    <property type="entry name" value="RIBOSOMAL PROTEIN S12 METHYLTHIOTRANSFERASE ACCESSORY FACTOR YCAO"/>
    <property type="match status" value="1"/>
</dbReference>
<dbReference type="OrthoDB" id="2379922at2"/>
<dbReference type="GO" id="GO:0008641">
    <property type="term" value="F:ubiquitin-like modifier activating enzyme activity"/>
    <property type="evidence" value="ECO:0007669"/>
    <property type="project" value="InterPro"/>
</dbReference>
<feature type="region of interest" description="Disordered" evidence="1">
    <location>
        <begin position="1"/>
        <end position="42"/>
    </location>
</feature>
<dbReference type="InterPro" id="IPR022291">
    <property type="entry name" value="Bacteriocin_synth_cyclodeHase"/>
</dbReference>
<reference evidence="3 4" key="1">
    <citation type="submission" date="2019-02" db="EMBL/GenBank/DDBJ databases">
        <title>Kribbella capetownensis sp. nov. and Kribbella speibonae sp. nov., isolated from soil.</title>
        <authorList>
            <person name="Curtis S.M."/>
            <person name="Norton I."/>
            <person name="Everest G.J."/>
            <person name="Meyers P.R."/>
        </authorList>
    </citation>
    <scope>NUCLEOTIDE SEQUENCE [LARGE SCALE GENOMIC DNA]</scope>
    <source>
        <strain evidence="3 4">NRRL B-24813</strain>
    </source>
</reference>
<accession>A0A4R0KMZ0</accession>
<name>A0A4R0KMZ0_9ACTN</name>
<sequence>MLGGGSDARSGGVRRARGQDRQAGATTDDPVRAGHPGHLCGRVPHLYQGPRHLGGPVGRWHRLRTGQVQPRRRLRWDRLRAGRIQPRRRHHRHRLRPGRVRRRCGWAIRRPRRMTSRRPGSGPFITSVPGLDVVASGSGTRHDDVILRTPSATLRLEGGVARVVRDRILPALAQPLNRADLLDDLSDLPTAEIDRLIGSLLESGVLVEENGAAPDWLYALPSADHELLARRLAAVRVVVFGHVLGGPGIPGLVQAPYPSRRDELPALMSGADLVVAVGDGSLPVLHQWVNAVGLELGVPTLHAELQATGATVGPLVLPDGGPCYMCWRMRALSCVNDFSAAMALEEALDARRLVDAAARPSLPALLPMVAAALMTEVLALTLSIAPPRLTADVLTLDALGGGEELHPVLPHPDCPVCAQRKRRPVEATDFEGIANRTVDPLCGVVRRLVPFPKDVDEPERPYVVQAELANALFRTDGNPFVVCSGKGWTRQQARDSALGEALERHAAMTWRPERTITSTYDGLDRPRLHPRDLVLFADHQYETVPFQPWRPETELAWVPGLSLVSGDEVWIPLLATHLGYRPPPEAGLFPTTSNGFAAGPDRDGATLRALLEVIERDAFMIAWSHRLLGHCVAAADVPDEQTLGIAATHARRGVEIVVHLLPTDTIASVALAIAWSDRTPAAVVGLGAGLDPVAAARSAVLEVGQARPLLRARLRQPGVRARMAELVATPAKVASLGDHSLLYAAGGMRFLREAPRQPWPDAASSGPADLAVLIKSLAEVAGDVLVVDVTTPDVAALGVRVVRGLVPGFVPIWFGANQARLGGRRLLEMPGRIGLRPARLDELNLDPHPMA</sequence>
<dbReference type="SUPFAM" id="SSF69572">
    <property type="entry name" value="Activating enzymes of the ubiquitin-like proteins"/>
    <property type="match status" value="1"/>
</dbReference>
<dbReference type="PROSITE" id="PS51664">
    <property type="entry name" value="YCAO"/>
    <property type="match status" value="1"/>
</dbReference>
<organism evidence="3 4">
    <name type="scientific">Kribbella pittospori</name>
    <dbReference type="NCBI Taxonomy" id="722689"/>
    <lineage>
        <taxon>Bacteria</taxon>
        <taxon>Bacillati</taxon>
        <taxon>Actinomycetota</taxon>
        <taxon>Actinomycetes</taxon>
        <taxon>Propionibacteriales</taxon>
        <taxon>Kribbellaceae</taxon>
        <taxon>Kribbella</taxon>
    </lineage>
</organism>
<evidence type="ECO:0000313" key="4">
    <source>
        <dbReference type="Proteomes" id="UP000291144"/>
    </source>
</evidence>
<dbReference type="NCBIfam" id="TIGR03882">
    <property type="entry name" value="cyclo_dehyd_2"/>
    <property type="match status" value="1"/>
</dbReference>
<evidence type="ECO:0000256" key="1">
    <source>
        <dbReference type="SAM" id="MobiDB-lite"/>
    </source>
</evidence>
<dbReference type="Gene3D" id="3.30.1330.230">
    <property type="match status" value="1"/>
</dbReference>
<dbReference type="Gene3D" id="3.30.160.660">
    <property type="match status" value="1"/>
</dbReference>
<dbReference type="Gene3D" id="3.30.40.250">
    <property type="match status" value="1"/>
</dbReference>
<dbReference type="AlphaFoldDB" id="A0A4R0KMZ0"/>
<dbReference type="PANTHER" id="PTHR37809:SF1">
    <property type="entry name" value="RIBOSOMAL PROTEIN S12 METHYLTHIOTRANSFERASE ACCESSORY FACTOR YCAO"/>
    <property type="match status" value="1"/>
</dbReference>
<comment type="caution">
    <text evidence="3">The sequence shown here is derived from an EMBL/GenBank/DDBJ whole genome shotgun (WGS) entry which is preliminary data.</text>
</comment>
<evidence type="ECO:0000313" key="3">
    <source>
        <dbReference type="EMBL" id="TCC62121.1"/>
    </source>
</evidence>
<dbReference type="InterPro" id="IPR027624">
    <property type="entry name" value="TOMM_cyclo_SagD"/>
</dbReference>
<proteinExistence type="predicted"/>
<keyword evidence="4" id="KW-1185">Reference proteome</keyword>
<dbReference type="Pfam" id="PF02624">
    <property type="entry name" value="YcaO"/>
    <property type="match status" value="1"/>
</dbReference>
<dbReference type="InterPro" id="IPR035985">
    <property type="entry name" value="Ubiquitin-activating_enz"/>
</dbReference>
<gene>
    <name evidence="3" type="ORF">E0H73_15530</name>
</gene>
<evidence type="ECO:0000259" key="2">
    <source>
        <dbReference type="PROSITE" id="PS51664"/>
    </source>
</evidence>
<dbReference type="NCBIfam" id="TIGR00702">
    <property type="entry name" value="YcaO-type kinase domain"/>
    <property type="match status" value="1"/>
</dbReference>
<feature type="domain" description="YcaO" evidence="2">
    <location>
        <begin position="485"/>
        <end position="851"/>
    </location>
</feature>
<protein>
    <submittedName>
        <fullName evidence="3">TOMM leader peptide-binding protein</fullName>
    </submittedName>
</protein>
<dbReference type="NCBIfam" id="TIGR03604">
    <property type="entry name" value="TOMM_cyclo_SagD"/>
    <property type="match status" value="1"/>
</dbReference>
<dbReference type="Proteomes" id="UP000291144">
    <property type="component" value="Unassembled WGS sequence"/>
</dbReference>
<dbReference type="EMBL" id="SJKB01000004">
    <property type="protein sequence ID" value="TCC62121.1"/>
    <property type="molecule type" value="Genomic_DNA"/>
</dbReference>
<dbReference type="Gene3D" id="3.40.50.720">
    <property type="entry name" value="NAD(P)-binding Rossmann-like Domain"/>
    <property type="match status" value="1"/>
</dbReference>
<dbReference type="InterPro" id="IPR003776">
    <property type="entry name" value="YcaO-like_dom"/>
</dbReference>